<evidence type="ECO:0000313" key="4">
    <source>
        <dbReference type="Ensembl" id="ENSEBUP00000000971.1"/>
    </source>
</evidence>
<feature type="compositionally biased region" description="Acidic residues" evidence="1">
    <location>
        <begin position="146"/>
        <end position="167"/>
    </location>
</feature>
<evidence type="ECO:0000313" key="5">
    <source>
        <dbReference type="Proteomes" id="UP000694388"/>
    </source>
</evidence>
<keyword evidence="5" id="KW-1185">Reference proteome</keyword>
<sequence length="451" mass="48993">MSRRSGKLKYEHENGELEDSELRRRLEGLGYNPGPVTSTTRSVLIRKLTQLEEEKGKVKKAVRASAHLPFSSDDSDSEVVEQPARGRSSVYSLSKAPRAGAASGWSHVGSSKSSVLSPGRRSMPSVFPKTHTVASGNKIREFQEERFDDDDDDDDDAEEPMEAEDMPDQGYGRDVIETERYNNTLSSRYSTHTSTFQPGDSLFKKYGTSTKVTQVINNPHDVPSRRSMGMINVNGQQVPRLSQSERDRLWSGSPLIKGRVGSLYGIDNSSKDWCPSTSSVLSSRETLPLSRGVGAVRSTEIGGATSGDGLRQPYRGQSAGLVSPSSLSYRGGALSSSRRDLDPSSSFASKYQPLGKTQTTKYGISKSGGSALHKAYGDAKLRDVFYKRYLSNVCKFGFCLALLGALVVLALLFTAEDNGGSLDSRDVTVLSSKLSSLGLNLDPAKDFVLSI</sequence>
<keyword evidence="2" id="KW-0472">Membrane</keyword>
<dbReference type="Ensembl" id="ENSEBUT00000001297.1">
    <property type="protein sequence ID" value="ENSEBUP00000000983.1"/>
    <property type="gene ID" value="ENSEBUG00000000959.1"/>
</dbReference>
<dbReference type="GO" id="GO:0031490">
    <property type="term" value="F:chromatin DNA binding"/>
    <property type="evidence" value="ECO:0007669"/>
    <property type="project" value="TreeGrafter"/>
</dbReference>
<evidence type="ECO:0000256" key="2">
    <source>
        <dbReference type="SAM" id="Phobius"/>
    </source>
</evidence>
<dbReference type="Ensembl" id="ENSEBUT00000001284.1">
    <property type="protein sequence ID" value="ENSEBUP00000000971.1"/>
    <property type="gene ID" value="ENSEBUG00000000959.1"/>
</dbReference>
<dbReference type="FunFam" id="1.10.720.40:FF:000001">
    <property type="entry name" value="LEM domain containing 2, isoform CRA_a"/>
    <property type="match status" value="1"/>
</dbReference>
<evidence type="ECO:0000256" key="1">
    <source>
        <dbReference type="SAM" id="MobiDB-lite"/>
    </source>
</evidence>
<feature type="region of interest" description="Disordered" evidence="1">
    <location>
        <begin position="64"/>
        <end position="171"/>
    </location>
</feature>
<dbReference type="GO" id="GO:0030514">
    <property type="term" value="P:negative regulation of BMP signaling pathway"/>
    <property type="evidence" value="ECO:0007669"/>
    <property type="project" value="TreeGrafter"/>
</dbReference>
<dbReference type="Gene3D" id="1.10.720.40">
    <property type="match status" value="1"/>
</dbReference>
<feature type="compositionally biased region" description="Low complexity" evidence="1">
    <location>
        <begin position="103"/>
        <end position="122"/>
    </location>
</feature>
<reference evidence="4" key="1">
    <citation type="submission" date="2025-05" db="UniProtKB">
        <authorList>
            <consortium name="Ensembl"/>
        </authorList>
    </citation>
    <scope>IDENTIFICATION</scope>
</reference>
<keyword evidence="2" id="KW-1133">Transmembrane helix</keyword>
<dbReference type="Pfam" id="PF03020">
    <property type="entry name" value="LEM"/>
    <property type="match status" value="1"/>
</dbReference>
<organism evidence="4 5">
    <name type="scientific">Eptatretus burgeri</name>
    <name type="common">Inshore hagfish</name>
    <dbReference type="NCBI Taxonomy" id="7764"/>
    <lineage>
        <taxon>Eukaryota</taxon>
        <taxon>Metazoa</taxon>
        <taxon>Chordata</taxon>
        <taxon>Craniata</taxon>
        <taxon>Vertebrata</taxon>
        <taxon>Cyclostomata</taxon>
        <taxon>Myxini</taxon>
        <taxon>Myxiniformes</taxon>
        <taxon>Myxinidae</taxon>
        <taxon>Eptatretinae</taxon>
        <taxon>Eptatretus</taxon>
    </lineage>
</organism>
<accession>A0A8C4N432</accession>
<dbReference type="PROSITE" id="PS50954">
    <property type="entry name" value="LEM"/>
    <property type="match status" value="1"/>
</dbReference>
<dbReference type="AlphaFoldDB" id="A0A8C4N432"/>
<dbReference type="InterPro" id="IPR011015">
    <property type="entry name" value="LEM/LEM-like_dom_sf"/>
</dbReference>
<protein>
    <recommendedName>
        <fullName evidence="3">LEM domain-containing protein</fullName>
    </recommendedName>
</protein>
<dbReference type="Proteomes" id="UP000694388">
    <property type="component" value="Unplaced"/>
</dbReference>
<keyword evidence="2" id="KW-0812">Transmembrane</keyword>
<feature type="domain" description="LEM" evidence="3">
    <location>
        <begin position="11"/>
        <end position="55"/>
    </location>
</feature>
<proteinExistence type="predicted"/>
<dbReference type="SUPFAM" id="SSF63451">
    <property type="entry name" value="LEM domain"/>
    <property type="match status" value="1"/>
</dbReference>
<name>A0A8C4N432_EPTBU</name>
<dbReference type="PANTHER" id="PTHR13428:SF12">
    <property type="entry name" value="INNER NUCLEAR MEMBRANE PROTEIN MAN1"/>
    <property type="match status" value="1"/>
</dbReference>
<feature type="transmembrane region" description="Helical" evidence="2">
    <location>
        <begin position="396"/>
        <end position="415"/>
    </location>
</feature>
<dbReference type="GO" id="GO:0006998">
    <property type="term" value="P:nuclear envelope organization"/>
    <property type="evidence" value="ECO:0007669"/>
    <property type="project" value="TreeGrafter"/>
</dbReference>
<dbReference type="CDD" id="cd12934">
    <property type="entry name" value="LEM"/>
    <property type="match status" value="1"/>
</dbReference>
<evidence type="ECO:0000259" key="3">
    <source>
        <dbReference type="PROSITE" id="PS50954"/>
    </source>
</evidence>
<dbReference type="InterPro" id="IPR052277">
    <property type="entry name" value="INM_ESCRT-Associated"/>
</dbReference>
<dbReference type="SMART" id="SM00540">
    <property type="entry name" value="LEM"/>
    <property type="match status" value="1"/>
</dbReference>
<feature type="region of interest" description="Disordered" evidence="1">
    <location>
        <begin position="298"/>
        <end position="350"/>
    </location>
</feature>
<dbReference type="InterPro" id="IPR003887">
    <property type="entry name" value="LEM_dom"/>
</dbReference>
<dbReference type="PANTHER" id="PTHR13428">
    <property type="entry name" value="INNER NUCLEAR MEMBRANE PROTEIN MAN1 LEM DOMAIN CONTAINING PROTEIN"/>
    <property type="match status" value="1"/>
</dbReference>